<dbReference type="GO" id="GO:0005856">
    <property type="term" value="C:cytoskeleton"/>
    <property type="evidence" value="ECO:0007669"/>
    <property type="project" value="TreeGrafter"/>
</dbReference>
<accession>A0AAV0X317</accession>
<keyword evidence="3" id="KW-1185">Reference proteome</keyword>
<dbReference type="AlphaFoldDB" id="A0AAV0X317"/>
<protein>
    <recommendedName>
        <fullName evidence="1">FHOD1 N-terminal GTPase-binding domain-containing protein</fullName>
    </recommendedName>
</protein>
<dbReference type="GO" id="GO:0005737">
    <property type="term" value="C:cytoplasm"/>
    <property type="evidence" value="ECO:0007669"/>
    <property type="project" value="TreeGrafter"/>
</dbReference>
<dbReference type="InterPro" id="IPR041387">
    <property type="entry name" value="FHOD1_GBD_N"/>
</dbReference>
<evidence type="ECO:0000313" key="2">
    <source>
        <dbReference type="EMBL" id="CAI6362463.1"/>
    </source>
</evidence>
<evidence type="ECO:0000259" key="1">
    <source>
        <dbReference type="Pfam" id="PF18382"/>
    </source>
</evidence>
<dbReference type="PANTHER" id="PTHR45920:SF4">
    <property type="entry name" value="FORMIN HOMOLOGY 2 DOMAIN CONTAINING, ISOFORM I"/>
    <property type="match status" value="1"/>
</dbReference>
<organism evidence="2 3">
    <name type="scientific">Macrosiphum euphorbiae</name>
    <name type="common">potato aphid</name>
    <dbReference type="NCBI Taxonomy" id="13131"/>
    <lineage>
        <taxon>Eukaryota</taxon>
        <taxon>Metazoa</taxon>
        <taxon>Ecdysozoa</taxon>
        <taxon>Arthropoda</taxon>
        <taxon>Hexapoda</taxon>
        <taxon>Insecta</taxon>
        <taxon>Pterygota</taxon>
        <taxon>Neoptera</taxon>
        <taxon>Paraneoptera</taxon>
        <taxon>Hemiptera</taxon>
        <taxon>Sternorrhyncha</taxon>
        <taxon>Aphidomorpha</taxon>
        <taxon>Aphidoidea</taxon>
        <taxon>Aphididae</taxon>
        <taxon>Macrosiphini</taxon>
        <taxon>Macrosiphum</taxon>
    </lineage>
</organism>
<dbReference type="EMBL" id="CARXXK010000003">
    <property type="protein sequence ID" value="CAI6362463.1"/>
    <property type="molecule type" value="Genomic_DNA"/>
</dbReference>
<comment type="caution">
    <text evidence="2">The sequence shown here is derived from an EMBL/GenBank/DDBJ whole genome shotgun (WGS) entry which is preliminary data.</text>
</comment>
<sequence>MPAMTSLACRVQYVDDTDPFEYSANVPEPQRAPPVHSFSLTLPLINQLAGVYRVLRAPHRVSPSLPLSLSSPWRT</sequence>
<dbReference type="Pfam" id="PF18382">
    <property type="entry name" value="Formin_GBD_N"/>
    <property type="match status" value="1"/>
</dbReference>
<dbReference type="Gene3D" id="1.25.10.10">
    <property type="entry name" value="Leucine-rich Repeat Variant"/>
    <property type="match status" value="1"/>
</dbReference>
<feature type="domain" description="FHOD1 N-terminal GTPase-binding" evidence="1">
    <location>
        <begin position="9"/>
        <end position="62"/>
    </location>
</feature>
<dbReference type="GO" id="GO:0030866">
    <property type="term" value="P:cortical actin cytoskeleton organization"/>
    <property type="evidence" value="ECO:0007669"/>
    <property type="project" value="TreeGrafter"/>
</dbReference>
<evidence type="ECO:0000313" key="3">
    <source>
        <dbReference type="Proteomes" id="UP001160148"/>
    </source>
</evidence>
<dbReference type="PANTHER" id="PTHR45920">
    <property type="entry name" value="FORMIN HOMOLOGY 2 DOMAIN CONTAINING, ISOFORM I"/>
    <property type="match status" value="1"/>
</dbReference>
<gene>
    <name evidence="2" type="ORF">MEUPH1_LOCUS17528</name>
</gene>
<proteinExistence type="predicted"/>
<dbReference type="Proteomes" id="UP001160148">
    <property type="component" value="Unassembled WGS sequence"/>
</dbReference>
<dbReference type="InterPro" id="IPR011989">
    <property type="entry name" value="ARM-like"/>
</dbReference>
<dbReference type="GO" id="GO:0051015">
    <property type="term" value="F:actin filament binding"/>
    <property type="evidence" value="ECO:0007669"/>
    <property type="project" value="TreeGrafter"/>
</dbReference>
<name>A0AAV0X317_9HEMI</name>
<reference evidence="2 3" key="1">
    <citation type="submission" date="2023-01" db="EMBL/GenBank/DDBJ databases">
        <authorList>
            <person name="Whitehead M."/>
        </authorList>
    </citation>
    <scope>NUCLEOTIDE SEQUENCE [LARGE SCALE GENOMIC DNA]</scope>
</reference>